<dbReference type="InterPro" id="IPR056024">
    <property type="entry name" value="DUF7605"/>
</dbReference>
<feature type="compositionally biased region" description="Polar residues" evidence="1">
    <location>
        <begin position="19"/>
        <end position="75"/>
    </location>
</feature>
<feature type="domain" description="DUF7605" evidence="3">
    <location>
        <begin position="803"/>
        <end position="983"/>
    </location>
</feature>
<feature type="compositionally biased region" description="Polar residues" evidence="1">
    <location>
        <begin position="203"/>
        <end position="219"/>
    </location>
</feature>
<reference evidence="5" key="1">
    <citation type="submission" date="2016-02" db="EMBL/GenBank/DDBJ databases">
        <title>Draft genome sequence of Microdochium bolleyi, a fungal endophyte of beachgrass.</title>
        <authorList>
            <consortium name="DOE Joint Genome Institute"/>
            <person name="David A.S."/>
            <person name="May G."/>
            <person name="Haridas S."/>
            <person name="Lim J."/>
            <person name="Wang M."/>
            <person name="Labutti K."/>
            <person name="Lipzen A."/>
            <person name="Barry K."/>
            <person name="Grigoriev I.V."/>
        </authorList>
    </citation>
    <scope>NUCLEOTIDE SEQUENCE [LARGE SCALE GENOMIC DNA]</scope>
    <source>
        <strain evidence="5">J235TASD1</strain>
    </source>
</reference>
<keyword evidence="5" id="KW-1185">Reference proteome</keyword>
<evidence type="ECO:0000256" key="1">
    <source>
        <dbReference type="SAM" id="MobiDB-lite"/>
    </source>
</evidence>
<dbReference type="STRING" id="196109.A0A136IPJ9"/>
<dbReference type="AlphaFoldDB" id="A0A136IPJ9"/>
<organism evidence="4 5">
    <name type="scientific">Microdochium bolleyi</name>
    <dbReference type="NCBI Taxonomy" id="196109"/>
    <lineage>
        <taxon>Eukaryota</taxon>
        <taxon>Fungi</taxon>
        <taxon>Dikarya</taxon>
        <taxon>Ascomycota</taxon>
        <taxon>Pezizomycotina</taxon>
        <taxon>Sordariomycetes</taxon>
        <taxon>Xylariomycetidae</taxon>
        <taxon>Xylariales</taxon>
        <taxon>Microdochiaceae</taxon>
        <taxon>Microdochium</taxon>
    </lineage>
</organism>
<evidence type="ECO:0000259" key="2">
    <source>
        <dbReference type="Pfam" id="PF00350"/>
    </source>
</evidence>
<feature type="region of interest" description="Disordered" evidence="1">
    <location>
        <begin position="194"/>
        <end position="244"/>
    </location>
</feature>
<dbReference type="PANTHER" id="PTHR36681:SF3">
    <property type="entry name" value="NUCLEAR GTPASE, GERMINAL CENTER-ASSOCIATED, TANDEM DUPLICATE 3"/>
    <property type="match status" value="1"/>
</dbReference>
<gene>
    <name evidence="4" type="ORF">Micbo1qcDRAFT_139663</name>
</gene>
<dbReference type="Pfam" id="PF24564">
    <property type="entry name" value="DUF7605"/>
    <property type="match status" value="1"/>
</dbReference>
<proteinExistence type="predicted"/>
<sequence>MADHSAHQGADDSARNKSFRTPQSLFPTQSIGAPPTFSFSSVDLTSRTTAGETSHSWSFSPLTRPRSSSSFTDQKFYTPKNFFDPKAILPAPRSSSGSFTKSPSTPPQAAFVFSHGGSGSASSSAAASPNSASPTPAYRTHSEPALHQSLGALTLSPPRMRTPMSTGVSPGYPAGRSEVVPAAKAERDLLGSPVTLHPAANSLPAQDSRASSAPPTRTSAPVLGNVKQPVSSKSQAKPTPTRAPYDPAVEISAQAFPSPDLQSKLRAGQQLLRDISACIEQVMPQVPGSDAAELKKLLENSRKLENFQPSETRTIAVLGDSGCGKSSLINSLLHYPGISDTSDLGEACTSFVTEYRYRRPGQTTPICIEVDYLSAAEISTLVSELVWSYRQFFLPSSEDKNLNSEGESRHFQRQAEHAWSALKAAFGHRREFNGAFLKGMLTDALIELPSVDAVQQESARIAKQLIQWTKDIKWPEGAEAGHWSASATSAADCRQKTKLFSEDRVWPFTKIIRIFLDAQLLESGIVVADLPGTQDTNLARVQATERYMMHCDCVLVVADISRAITDKSLETSLFQAMDKHGSVGTGPSAGKSNVIVVCTKSDIINEAKAQEEFCGHGKMISPEVWQAAQQNFQSAAGFDASQEYETPRRRQKTLLMQARNTHVKEGLRNAYQERVPGGHLPVFCVSNTSYERYATLGLAELVQASEIPQLRQSCHSVSADAQLSEVYHFLQSQVPQVLNGLALWFAKEQSRDRLVSQQVVLYGGDAKQLLDRAPAQARDTIGDFRSTFQAYFRERIHSRMVTQSDEWRIAAQKRGAKWAREYHNTQYNAWCKNDGKHQTVMCDFADWNAEIIDGMVNDLELAWDDLERKSLERFESLESSLTLQLQDLGNATYPHTPKAMVPALKSSVDFVVQELERILKIRLEQFSTTTRFIRRCLTETNSASFIYQEMHPAYRQAASQCRKGMHGRQIGIVQGKLMDDRIFDKMLTELSSAIHALLTLTQTSLQKDVDNLVGEAVSVLRTAIDVRPRTQPSESGEETRRKARVAGILHQQLALLRQKHQNIVMGLAV</sequence>
<evidence type="ECO:0000313" key="4">
    <source>
        <dbReference type="EMBL" id="KXJ86843.1"/>
    </source>
</evidence>
<dbReference type="Gene3D" id="3.40.50.300">
    <property type="entry name" value="P-loop containing nucleotide triphosphate hydrolases"/>
    <property type="match status" value="2"/>
</dbReference>
<dbReference type="CDD" id="cd00882">
    <property type="entry name" value="Ras_like_GTPase"/>
    <property type="match status" value="1"/>
</dbReference>
<feature type="compositionally biased region" description="Polar residues" evidence="1">
    <location>
        <begin position="228"/>
        <end position="238"/>
    </location>
</feature>
<dbReference type="SUPFAM" id="SSF52540">
    <property type="entry name" value="P-loop containing nucleoside triphosphate hydrolases"/>
    <property type="match status" value="1"/>
</dbReference>
<feature type="domain" description="Dynamin N-terminal" evidence="2">
    <location>
        <begin position="315"/>
        <end position="600"/>
    </location>
</feature>
<evidence type="ECO:0000313" key="5">
    <source>
        <dbReference type="Proteomes" id="UP000070501"/>
    </source>
</evidence>
<dbReference type="InterPro" id="IPR027417">
    <property type="entry name" value="P-loop_NTPase"/>
</dbReference>
<feature type="compositionally biased region" description="Basic and acidic residues" evidence="1">
    <location>
        <begin position="1"/>
        <end position="15"/>
    </location>
</feature>
<protein>
    <recommendedName>
        <fullName evidence="6">P-loop containing nucleoside triphosphate hydrolase protein</fullName>
    </recommendedName>
</protein>
<dbReference type="OrthoDB" id="3598281at2759"/>
<dbReference type="InParanoid" id="A0A136IPJ9"/>
<dbReference type="Proteomes" id="UP000070501">
    <property type="component" value="Unassembled WGS sequence"/>
</dbReference>
<name>A0A136IPJ9_9PEZI</name>
<dbReference type="EMBL" id="KQ964265">
    <property type="protein sequence ID" value="KXJ86843.1"/>
    <property type="molecule type" value="Genomic_DNA"/>
</dbReference>
<accession>A0A136IPJ9</accession>
<evidence type="ECO:0008006" key="6">
    <source>
        <dbReference type="Google" id="ProtNLM"/>
    </source>
</evidence>
<dbReference type="InterPro" id="IPR045063">
    <property type="entry name" value="Dynamin_N"/>
</dbReference>
<feature type="compositionally biased region" description="Low complexity" evidence="1">
    <location>
        <begin position="120"/>
        <end position="137"/>
    </location>
</feature>
<evidence type="ECO:0000259" key="3">
    <source>
        <dbReference type="Pfam" id="PF24564"/>
    </source>
</evidence>
<feature type="compositionally biased region" description="Low complexity" evidence="1">
    <location>
        <begin position="92"/>
        <end position="103"/>
    </location>
</feature>
<feature type="region of interest" description="Disordered" evidence="1">
    <location>
        <begin position="1"/>
        <end position="176"/>
    </location>
</feature>
<dbReference type="PANTHER" id="PTHR36681">
    <property type="entry name" value="NUCLEAR GTPASE, GERMINAL CENTER-ASSOCIATED, TANDEM DUPLICATE 3"/>
    <property type="match status" value="1"/>
</dbReference>
<dbReference type="Pfam" id="PF00350">
    <property type="entry name" value="Dynamin_N"/>
    <property type="match status" value="1"/>
</dbReference>